<dbReference type="Pfam" id="PF14417">
    <property type="entry name" value="MEDS"/>
    <property type="match status" value="1"/>
</dbReference>
<evidence type="ECO:0000313" key="3">
    <source>
        <dbReference type="Proteomes" id="UP000430079"/>
    </source>
</evidence>
<dbReference type="InterPro" id="IPR025847">
    <property type="entry name" value="MEDS_domain"/>
</dbReference>
<sequence length="214" mass="23588">MDQQSADAPVAAVAHLGGVPLTPGDHICVLYRGRAERDRLMTPFLADGLSAGHICLLLGTKDDGRTFRDILASAAPAVGRGGNNFQIRGPDEYLQDGTFDGDRTLARMYAWSDEVFPSDTGTCARLAADMSWAQPLVRPPFVQDLVRYEMNATRWLRSHPQVGMCLYDLELFHSDLIVPLIKVHPMVWLNGMIMENPYFLDPDDETGPPASGET</sequence>
<dbReference type="AlphaFoldDB" id="A0A640SQE7"/>
<proteinExistence type="predicted"/>
<name>A0A640SQE7_9ACTN</name>
<dbReference type="EMBL" id="BLIO01000001">
    <property type="protein sequence ID" value="GFE13318.1"/>
    <property type="molecule type" value="Genomic_DNA"/>
</dbReference>
<protein>
    <recommendedName>
        <fullName evidence="1">MEDS domain-containing protein</fullName>
    </recommendedName>
</protein>
<comment type="caution">
    <text evidence="2">The sequence shown here is derived from an EMBL/GenBank/DDBJ whole genome shotgun (WGS) entry which is preliminary data.</text>
</comment>
<evidence type="ECO:0000259" key="1">
    <source>
        <dbReference type="Pfam" id="PF14417"/>
    </source>
</evidence>
<keyword evidence="3" id="KW-1185">Reference proteome</keyword>
<feature type="domain" description="MEDS" evidence="1">
    <location>
        <begin position="25"/>
        <end position="185"/>
    </location>
</feature>
<reference evidence="2 3" key="1">
    <citation type="submission" date="2019-12" db="EMBL/GenBank/DDBJ databases">
        <title>Whole genome shotgun sequence of Streptomyces hygroscopicus subsp. glebosus NBRC 13786.</title>
        <authorList>
            <person name="Ichikawa N."/>
            <person name="Kimura A."/>
            <person name="Kitahashi Y."/>
            <person name="Komaki H."/>
            <person name="Tamura T."/>
        </authorList>
    </citation>
    <scope>NUCLEOTIDE SEQUENCE [LARGE SCALE GENOMIC DNA]</scope>
    <source>
        <strain evidence="2 3">NBRC 13786</strain>
    </source>
</reference>
<gene>
    <name evidence="2" type="ORF">Sgleb_13650</name>
</gene>
<organism evidence="2 3">
    <name type="scientific">Streptomyces glebosus</name>
    <dbReference type="NCBI Taxonomy" id="249580"/>
    <lineage>
        <taxon>Bacteria</taxon>
        <taxon>Bacillati</taxon>
        <taxon>Actinomycetota</taxon>
        <taxon>Actinomycetes</taxon>
        <taxon>Kitasatosporales</taxon>
        <taxon>Streptomycetaceae</taxon>
        <taxon>Streptomyces</taxon>
    </lineage>
</organism>
<dbReference type="Proteomes" id="UP000430079">
    <property type="component" value="Unassembled WGS sequence"/>
</dbReference>
<accession>A0A640SQE7</accession>
<evidence type="ECO:0000313" key="2">
    <source>
        <dbReference type="EMBL" id="GFE13318.1"/>
    </source>
</evidence>
<dbReference type="RefSeq" id="WP_190143580.1">
    <property type="nucleotide sequence ID" value="NZ_BLIO01000001.1"/>
</dbReference>